<feature type="repeat" description="TPR" evidence="1">
    <location>
        <begin position="332"/>
        <end position="365"/>
    </location>
</feature>
<gene>
    <name evidence="2" type="ORF">E6K73_11195</name>
</gene>
<dbReference type="Gene3D" id="1.25.40.10">
    <property type="entry name" value="Tetratricopeptide repeat domain"/>
    <property type="match status" value="2"/>
</dbReference>
<evidence type="ECO:0000256" key="1">
    <source>
        <dbReference type="PROSITE-ProRule" id="PRU00339"/>
    </source>
</evidence>
<name>A0A538SBK1_UNCEI</name>
<evidence type="ECO:0000313" key="3">
    <source>
        <dbReference type="Proteomes" id="UP000320184"/>
    </source>
</evidence>
<dbReference type="Pfam" id="PF13174">
    <property type="entry name" value="TPR_6"/>
    <property type="match status" value="1"/>
</dbReference>
<accession>A0A538SBK1</accession>
<dbReference type="EMBL" id="VBOT01000134">
    <property type="protein sequence ID" value="TMQ48750.1"/>
    <property type="molecule type" value="Genomic_DNA"/>
</dbReference>
<dbReference type="Proteomes" id="UP000320184">
    <property type="component" value="Unassembled WGS sequence"/>
</dbReference>
<dbReference type="InterPro" id="IPR019734">
    <property type="entry name" value="TPR_rpt"/>
</dbReference>
<evidence type="ECO:0000313" key="2">
    <source>
        <dbReference type="EMBL" id="TMQ48750.1"/>
    </source>
</evidence>
<reference evidence="2 3" key="1">
    <citation type="journal article" date="2019" name="Nat. Microbiol.">
        <title>Mediterranean grassland soil C-N compound turnover is dependent on rainfall and depth, and is mediated by genomically divergent microorganisms.</title>
        <authorList>
            <person name="Diamond S."/>
            <person name="Andeer P.F."/>
            <person name="Li Z."/>
            <person name="Crits-Christoph A."/>
            <person name="Burstein D."/>
            <person name="Anantharaman K."/>
            <person name="Lane K.R."/>
            <person name="Thomas B.C."/>
            <person name="Pan C."/>
            <person name="Northen T.R."/>
            <person name="Banfield J.F."/>
        </authorList>
    </citation>
    <scope>NUCLEOTIDE SEQUENCE [LARGE SCALE GENOMIC DNA]</scope>
    <source>
        <strain evidence="2">WS_3</strain>
    </source>
</reference>
<sequence>MRRAGQLLIAAAATLVAAGCGDGALWARYRAERDFWKACKEVDRIQLNPRLAPDAEYDRALAAFRRLAEEFPPERWGAGPRSAGYAGDVAEVSGMAALALGQVEEMRGRIDQAERCYASAFERYRGVSTVAAEAAAGQARSLLRLGREGEAAAVWMEMARDLPLVDEKRGLALEPALEAPLEAARALSGRGQAAAADSVLDAAVERYQRELASRSGTEAAPPIGMKLALALERRREFDRSLDAWRRVLREPALGADRPQVVLALARGALEAARPDTALVYTAWAGREFRGPLGAEARLIRARAWESLGMADSALVVYEGLVESEPPGSEAQAQARFRRGELLEKIGRWEEARAEYRGLAALQPAHELGLAALVRIVRHHADQKEGELARIEGRRALELVDQLIATQRDDGVLMRGRRARADLWLAMGEAGRACDALADLWRRYPEAPAGAEAGLEAAQLAESGLGDRKRAMELYQGLLAGSGEPATQRQAQAAIERLSRR</sequence>
<proteinExistence type="predicted"/>
<organism evidence="2 3">
    <name type="scientific">Eiseniibacteriota bacterium</name>
    <dbReference type="NCBI Taxonomy" id="2212470"/>
    <lineage>
        <taxon>Bacteria</taxon>
        <taxon>Candidatus Eiseniibacteriota</taxon>
    </lineage>
</organism>
<dbReference type="PROSITE" id="PS50005">
    <property type="entry name" value="TPR"/>
    <property type="match status" value="1"/>
</dbReference>
<keyword evidence="1" id="KW-0802">TPR repeat</keyword>
<protein>
    <submittedName>
        <fullName evidence="2">Uncharacterized protein</fullName>
    </submittedName>
</protein>
<comment type="caution">
    <text evidence="2">The sequence shown here is derived from an EMBL/GenBank/DDBJ whole genome shotgun (WGS) entry which is preliminary data.</text>
</comment>
<dbReference type="InterPro" id="IPR011990">
    <property type="entry name" value="TPR-like_helical_dom_sf"/>
</dbReference>
<dbReference type="SUPFAM" id="SSF48452">
    <property type="entry name" value="TPR-like"/>
    <property type="match status" value="1"/>
</dbReference>
<dbReference type="AlphaFoldDB" id="A0A538SBK1"/>
<dbReference type="PROSITE" id="PS51257">
    <property type="entry name" value="PROKAR_LIPOPROTEIN"/>
    <property type="match status" value="1"/>
</dbReference>